<feature type="region of interest" description="Disordered" evidence="1">
    <location>
        <begin position="243"/>
        <end position="264"/>
    </location>
</feature>
<name>A0ABD6F014_9BILA</name>
<evidence type="ECO:0000256" key="1">
    <source>
        <dbReference type="SAM" id="MobiDB-lite"/>
    </source>
</evidence>
<accession>A0ABD6F014</accession>
<comment type="caution">
    <text evidence="2">The sequence shown here is derived from an EMBL/GenBank/DDBJ whole genome shotgun (WGS) entry which is preliminary data.</text>
</comment>
<dbReference type="AlphaFoldDB" id="A0ABD6F014"/>
<evidence type="ECO:0000313" key="2">
    <source>
        <dbReference type="EMBL" id="MFH4982427.1"/>
    </source>
</evidence>
<proteinExistence type="predicted"/>
<reference evidence="2 3" key="1">
    <citation type="submission" date="2024-08" db="EMBL/GenBank/DDBJ databases">
        <title>Gnathostoma spinigerum genome.</title>
        <authorList>
            <person name="Gonzalez-Bertolin B."/>
            <person name="Monzon S."/>
            <person name="Zaballos A."/>
            <person name="Jimenez P."/>
            <person name="Dekumyoy P."/>
            <person name="Varona S."/>
            <person name="Cuesta I."/>
            <person name="Sumanam S."/>
            <person name="Adisakwattana P."/>
            <person name="Gasser R.B."/>
            <person name="Hernandez-Gonzalez A."/>
            <person name="Young N.D."/>
            <person name="Perteguer M.J."/>
        </authorList>
    </citation>
    <scope>NUCLEOTIDE SEQUENCE [LARGE SCALE GENOMIC DNA]</scope>
    <source>
        <strain evidence="2">AL3</strain>
        <tissue evidence="2">Liver</tissue>
    </source>
</reference>
<sequence>MAMAEQQWSSYPGAWSGTRSEHAISNPIMVQGGGSNGGMGVAGSVLSPRENSLCNQIIANVLGSSPGSLSAQDGKYRYPMNAVKVDDGKLLNGSDDKSVKSSNDTVDSSSSVSFIQMPYQPSEALALGTTPDYQYPFMLQGQPNSIIYQNTPQQPLSTTPNGYGYGSFTAVYNNGTSSHVPPQPDPALTPGPNVMPGARATPPASAIYSSSPSGNFHFPMAAYPPQPSVNHITSGLSGLTMGPPQSNVSTRRDSFSSSGQQSVTPTFGMQAPAPHQYLFMNYPQTPPTGSLGSSPNFFGNGFTGTTYNPSSMFPGSSTGTHMVQAQNPRTIYTPQPSAISQINYNPNPMHVNRRIPPAMNNRGTHTYICEIYSSRHILFIEFH</sequence>
<evidence type="ECO:0000313" key="3">
    <source>
        <dbReference type="Proteomes" id="UP001608902"/>
    </source>
</evidence>
<keyword evidence="3" id="KW-1185">Reference proteome</keyword>
<organism evidence="2 3">
    <name type="scientific">Gnathostoma spinigerum</name>
    <dbReference type="NCBI Taxonomy" id="75299"/>
    <lineage>
        <taxon>Eukaryota</taxon>
        <taxon>Metazoa</taxon>
        <taxon>Ecdysozoa</taxon>
        <taxon>Nematoda</taxon>
        <taxon>Chromadorea</taxon>
        <taxon>Rhabditida</taxon>
        <taxon>Spirurina</taxon>
        <taxon>Gnathostomatomorpha</taxon>
        <taxon>Gnathostomatoidea</taxon>
        <taxon>Gnathostomatidae</taxon>
        <taxon>Gnathostoma</taxon>
    </lineage>
</organism>
<dbReference type="Proteomes" id="UP001608902">
    <property type="component" value="Unassembled WGS sequence"/>
</dbReference>
<gene>
    <name evidence="2" type="ORF">AB6A40_009136</name>
</gene>
<protein>
    <submittedName>
        <fullName evidence="2">Uncharacterized protein</fullName>
    </submittedName>
</protein>
<dbReference type="EMBL" id="JBGFUD010009284">
    <property type="protein sequence ID" value="MFH4982427.1"/>
    <property type="molecule type" value="Genomic_DNA"/>
</dbReference>